<keyword evidence="4" id="KW-0862">Zinc</keyword>
<keyword evidence="3 6" id="KW-0378">Hydrolase</keyword>
<gene>
    <name evidence="6" type="ORF">MNR06_06690</name>
</gene>
<dbReference type="Gene3D" id="3.40.390.10">
    <property type="entry name" value="Collagenase (Catalytic Domain)"/>
    <property type="match status" value="1"/>
</dbReference>
<protein>
    <submittedName>
        <fullName evidence="6">Matrixin family metalloprotease</fullName>
        <ecNumber evidence="6">3.4.24.-</ecNumber>
    </submittedName>
</protein>
<dbReference type="Proteomes" id="UP000830116">
    <property type="component" value="Chromosome"/>
</dbReference>
<accession>A0ABY4CK69</accession>
<keyword evidence="7" id="KW-1185">Reference proteome</keyword>
<dbReference type="SUPFAM" id="SSF55486">
    <property type="entry name" value="Metalloproteases ('zincins'), catalytic domain"/>
    <property type="match status" value="1"/>
</dbReference>
<dbReference type="GO" id="GO:0008237">
    <property type="term" value="F:metallopeptidase activity"/>
    <property type="evidence" value="ECO:0007669"/>
    <property type="project" value="UniProtKB-KW"/>
</dbReference>
<name>A0ABY4CK69_9BACT</name>
<sequence length="216" mass="24084">MNARFRNWLGITTILFTVLTIQACAPKSQEDCGFVQNVYGERVSWQSDVPVNMYIHSSVPVEMDAAIIAAADSWQTIVGRKIINIMGRTNESVSPHKDGKNIIYFMTSWEANRTSEQGRTSLYWIGDLIKEADIRLNGADFSFYYRNQSNVISTAAKPKSNSAAVNIEALVLHEMGHVLGLKHKDTDDSVMATFLASGEDRVNVAPTDEKALQCEY</sequence>
<keyword evidence="1" id="KW-0645">Protease</keyword>
<dbReference type="Pfam" id="PF00413">
    <property type="entry name" value="Peptidase_M10"/>
    <property type="match status" value="1"/>
</dbReference>
<dbReference type="PROSITE" id="PS51257">
    <property type="entry name" value="PROKAR_LIPOPROTEIN"/>
    <property type="match status" value="1"/>
</dbReference>
<dbReference type="EC" id="3.4.24.-" evidence="6"/>
<evidence type="ECO:0000256" key="3">
    <source>
        <dbReference type="ARBA" id="ARBA00022801"/>
    </source>
</evidence>
<organism evidence="6 7">
    <name type="scientific">Bdellovibrio reynosensis</name>
    <dbReference type="NCBI Taxonomy" id="2835041"/>
    <lineage>
        <taxon>Bacteria</taxon>
        <taxon>Pseudomonadati</taxon>
        <taxon>Bdellovibrionota</taxon>
        <taxon>Bdellovibrionia</taxon>
        <taxon>Bdellovibrionales</taxon>
        <taxon>Pseudobdellovibrionaceae</taxon>
        <taxon>Bdellovibrio</taxon>
    </lineage>
</organism>
<evidence type="ECO:0000259" key="5">
    <source>
        <dbReference type="Pfam" id="PF00413"/>
    </source>
</evidence>
<keyword evidence="2" id="KW-0479">Metal-binding</keyword>
<dbReference type="InterPro" id="IPR024079">
    <property type="entry name" value="MetalloPept_cat_dom_sf"/>
</dbReference>
<evidence type="ECO:0000313" key="7">
    <source>
        <dbReference type="Proteomes" id="UP000830116"/>
    </source>
</evidence>
<evidence type="ECO:0000313" key="6">
    <source>
        <dbReference type="EMBL" id="UOF02635.1"/>
    </source>
</evidence>
<dbReference type="EMBL" id="CP093442">
    <property type="protein sequence ID" value="UOF02635.1"/>
    <property type="molecule type" value="Genomic_DNA"/>
</dbReference>
<dbReference type="RefSeq" id="WP_243540362.1">
    <property type="nucleotide sequence ID" value="NZ_CP093442.1"/>
</dbReference>
<evidence type="ECO:0000256" key="1">
    <source>
        <dbReference type="ARBA" id="ARBA00022670"/>
    </source>
</evidence>
<feature type="domain" description="Peptidase M10 metallopeptidase" evidence="5">
    <location>
        <begin position="115"/>
        <end position="214"/>
    </location>
</feature>
<proteinExistence type="predicted"/>
<reference evidence="6" key="1">
    <citation type="submission" date="2022-03" db="EMBL/GenBank/DDBJ databases">
        <title>Genome Identification and Characterization of new species Bdellovibrio reynosense LBG001 sp. nov. from a Mexico soil sample.</title>
        <authorList>
            <person name="Camilli A."/>
            <person name="Ajao Y."/>
            <person name="Guo X."/>
        </authorList>
    </citation>
    <scope>NUCLEOTIDE SEQUENCE</scope>
    <source>
        <strain evidence="6">LBG001</strain>
    </source>
</reference>
<evidence type="ECO:0000256" key="4">
    <source>
        <dbReference type="ARBA" id="ARBA00022833"/>
    </source>
</evidence>
<dbReference type="InterPro" id="IPR001818">
    <property type="entry name" value="Pept_M10_metallopeptidase"/>
</dbReference>
<keyword evidence="6" id="KW-0482">Metalloprotease</keyword>
<evidence type="ECO:0000256" key="2">
    <source>
        <dbReference type="ARBA" id="ARBA00022723"/>
    </source>
</evidence>